<dbReference type="EMBL" id="JAAGLI010001060">
    <property type="protein sequence ID" value="NEA28509.1"/>
    <property type="molecule type" value="Genomic_DNA"/>
</dbReference>
<dbReference type="AlphaFoldDB" id="A0A6L9QSN4"/>
<name>A0A6L9QSN4_9ACTN</name>
<gene>
    <name evidence="1" type="ORF">G3I70_39335</name>
</gene>
<comment type="caution">
    <text evidence="1">The sequence shown here is derived from an EMBL/GenBank/DDBJ whole genome shotgun (WGS) entry which is preliminary data.</text>
</comment>
<reference evidence="1 2" key="1">
    <citation type="submission" date="2020-01" db="EMBL/GenBank/DDBJ databases">
        <title>Insect and environment-associated Actinomycetes.</title>
        <authorList>
            <person name="Currrie C."/>
            <person name="Chevrette M."/>
            <person name="Carlson C."/>
            <person name="Stubbendieck R."/>
            <person name="Wendt-Pienkowski E."/>
        </authorList>
    </citation>
    <scope>NUCLEOTIDE SEQUENCE [LARGE SCALE GENOMIC DNA]</scope>
    <source>
        <strain evidence="1 2">SID10258</strain>
    </source>
</reference>
<evidence type="ECO:0000313" key="1">
    <source>
        <dbReference type="EMBL" id="NEA28509.1"/>
    </source>
</evidence>
<protein>
    <submittedName>
        <fullName evidence="1">Uncharacterized protein</fullName>
    </submittedName>
</protein>
<dbReference type="RefSeq" id="WP_163062945.1">
    <property type="nucleotide sequence ID" value="NZ_JAAGLI010001060.1"/>
</dbReference>
<organism evidence="1 2">
    <name type="scientific">Actinomadura bangladeshensis</name>
    <dbReference type="NCBI Taxonomy" id="453573"/>
    <lineage>
        <taxon>Bacteria</taxon>
        <taxon>Bacillati</taxon>
        <taxon>Actinomycetota</taxon>
        <taxon>Actinomycetes</taxon>
        <taxon>Streptosporangiales</taxon>
        <taxon>Thermomonosporaceae</taxon>
        <taxon>Actinomadura</taxon>
    </lineage>
</organism>
<sequence>MAWPDGVGRRPELFGGTAGVWAATSDAMHHWTGTSWSRADVPGGLVKGLVGAHQ</sequence>
<dbReference type="Proteomes" id="UP000475532">
    <property type="component" value="Unassembled WGS sequence"/>
</dbReference>
<accession>A0A6L9QSN4</accession>
<proteinExistence type="predicted"/>
<evidence type="ECO:0000313" key="2">
    <source>
        <dbReference type="Proteomes" id="UP000475532"/>
    </source>
</evidence>